<organism evidence="2 3">
    <name type="scientific">Persephonella hydrogeniphila</name>
    <dbReference type="NCBI Taxonomy" id="198703"/>
    <lineage>
        <taxon>Bacteria</taxon>
        <taxon>Pseudomonadati</taxon>
        <taxon>Aquificota</taxon>
        <taxon>Aquificia</taxon>
        <taxon>Aquificales</taxon>
        <taxon>Hydrogenothermaceae</taxon>
        <taxon>Persephonella</taxon>
    </lineage>
</organism>
<protein>
    <recommendedName>
        <fullName evidence="4">2TM domain-containing protein</fullName>
    </recommendedName>
</protein>
<dbReference type="AlphaFoldDB" id="A0A285NIV3"/>
<dbReference type="EMBL" id="OBEI01000007">
    <property type="protein sequence ID" value="SNZ09442.1"/>
    <property type="molecule type" value="Genomic_DNA"/>
</dbReference>
<feature type="transmembrane region" description="Helical" evidence="1">
    <location>
        <begin position="108"/>
        <end position="133"/>
    </location>
</feature>
<gene>
    <name evidence="2" type="ORF">SAMN06265182_1527</name>
</gene>
<proteinExistence type="predicted"/>
<accession>A0A285NIV3</accession>
<evidence type="ECO:0008006" key="4">
    <source>
        <dbReference type="Google" id="ProtNLM"/>
    </source>
</evidence>
<dbReference type="RefSeq" id="WP_097000692.1">
    <property type="nucleotide sequence ID" value="NZ_OBEI01000007.1"/>
</dbReference>
<dbReference type="OrthoDB" id="13235at2"/>
<keyword evidence="1" id="KW-1133">Transmembrane helix</keyword>
<evidence type="ECO:0000256" key="1">
    <source>
        <dbReference type="SAM" id="Phobius"/>
    </source>
</evidence>
<feature type="transmembrane region" description="Helical" evidence="1">
    <location>
        <begin position="139"/>
        <end position="156"/>
    </location>
</feature>
<evidence type="ECO:0000313" key="3">
    <source>
        <dbReference type="Proteomes" id="UP000219036"/>
    </source>
</evidence>
<reference evidence="3" key="1">
    <citation type="submission" date="2017-09" db="EMBL/GenBank/DDBJ databases">
        <authorList>
            <person name="Varghese N."/>
            <person name="Submissions S."/>
        </authorList>
    </citation>
    <scope>NUCLEOTIDE SEQUENCE [LARGE SCALE GENOMIC DNA]</scope>
    <source>
        <strain evidence="3">DSM 15103</strain>
    </source>
</reference>
<keyword evidence="3" id="KW-1185">Reference proteome</keyword>
<dbReference type="Proteomes" id="UP000219036">
    <property type="component" value="Unassembled WGS sequence"/>
</dbReference>
<sequence length="197" mass="23552">MLNLEKVARQIKEEGLYTFIYNEMKEIAGKGELSEKEVLHLLKEEPKFLQDYKTLNTQSEISNIQIAQQEIFDTDSAECKELKETINRNRKELIKLEPYESKPDSMLYAVWIGSATIFLIFVIHNLIVLYTFWYENYPLLVYTSYMVVCVLGYVYYRKRIKDHIRKYLLFKQIEKETKELIKKGIEEGYLSRSKIYE</sequence>
<evidence type="ECO:0000313" key="2">
    <source>
        <dbReference type="EMBL" id="SNZ09442.1"/>
    </source>
</evidence>
<keyword evidence="1" id="KW-0472">Membrane</keyword>
<keyword evidence="1" id="KW-0812">Transmembrane</keyword>
<name>A0A285NIV3_9AQUI</name>